<accession>A0ABN6FDU2</accession>
<protein>
    <submittedName>
        <fullName evidence="2">Uncharacterized protein</fullName>
    </submittedName>
</protein>
<organism evidence="2 3">
    <name type="scientific">Sinomonas cyclohexanicum</name>
    <name type="common">Corynebacterium cyclohexanicum</name>
    <dbReference type="NCBI Taxonomy" id="322009"/>
    <lineage>
        <taxon>Bacteria</taxon>
        <taxon>Bacillati</taxon>
        <taxon>Actinomycetota</taxon>
        <taxon>Actinomycetes</taxon>
        <taxon>Micrococcales</taxon>
        <taxon>Micrococcaceae</taxon>
        <taxon>Sinomonas</taxon>
    </lineage>
</organism>
<dbReference type="EMBL" id="AP024525">
    <property type="protein sequence ID" value="BCT74764.1"/>
    <property type="molecule type" value="Genomic_DNA"/>
</dbReference>
<feature type="region of interest" description="Disordered" evidence="1">
    <location>
        <begin position="1"/>
        <end position="90"/>
    </location>
</feature>
<reference evidence="2 3" key="1">
    <citation type="journal article" date="2021" name="J. Biosci. Bioeng.">
        <title>Identification and characterization of a chc gene cluster responsible for the aromatization pathway of cyclohexanecarboxylate degradation in Sinomonas cyclohexanicum ATCC 51369.</title>
        <authorList>
            <person name="Yamamoto T."/>
            <person name="Hasegawa Y."/>
            <person name="Lau P.C.K."/>
            <person name="Iwaki H."/>
        </authorList>
    </citation>
    <scope>NUCLEOTIDE SEQUENCE [LARGE SCALE GENOMIC DNA]</scope>
    <source>
        <strain evidence="2 3">ATCC 51369</strain>
    </source>
</reference>
<proteinExistence type="predicted"/>
<evidence type="ECO:0000256" key="1">
    <source>
        <dbReference type="SAM" id="MobiDB-lite"/>
    </source>
</evidence>
<dbReference type="Proteomes" id="UP001319861">
    <property type="component" value="Chromosome"/>
</dbReference>
<evidence type="ECO:0000313" key="2">
    <source>
        <dbReference type="EMBL" id="BCT74764.1"/>
    </source>
</evidence>
<evidence type="ECO:0000313" key="3">
    <source>
        <dbReference type="Proteomes" id="UP001319861"/>
    </source>
</evidence>
<keyword evidence="3" id="KW-1185">Reference proteome</keyword>
<name>A0ABN6FDU2_SINCY</name>
<feature type="compositionally biased region" description="Basic and acidic residues" evidence="1">
    <location>
        <begin position="62"/>
        <end position="82"/>
    </location>
</feature>
<gene>
    <name evidence="2" type="ORF">SCMU_06060</name>
</gene>
<sequence length="90" mass="10085">MGLFKKHEGRSAQEHGAEDATAEHLEGQPPEGEHAGKKSPRKPKREVHAFNQVPPWEMNEELADRIAMRAYGDEDKDGKPDIPARPFPGF</sequence>
<feature type="compositionally biased region" description="Basic and acidic residues" evidence="1">
    <location>
        <begin position="1"/>
        <end position="36"/>
    </location>
</feature>
<dbReference type="RefSeq" id="WP_229231529.1">
    <property type="nucleotide sequence ID" value="NZ_AP024525.1"/>
</dbReference>